<comment type="similarity">
    <text evidence="7">Belongs to the binding-protein-dependent transport system permease family.</text>
</comment>
<feature type="transmembrane region" description="Helical" evidence="7">
    <location>
        <begin position="144"/>
        <end position="165"/>
    </location>
</feature>
<evidence type="ECO:0000259" key="9">
    <source>
        <dbReference type="PROSITE" id="PS50928"/>
    </source>
</evidence>
<gene>
    <name evidence="10" type="ORF">PU560_08845</name>
</gene>
<dbReference type="InterPro" id="IPR035906">
    <property type="entry name" value="MetI-like_sf"/>
</dbReference>
<keyword evidence="6 7" id="KW-0472">Membrane</keyword>
<dbReference type="EMBL" id="JARACI010000922">
    <property type="protein sequence ID" value="MDD9206570.1"/>
    <property type="molecule type" value="Genomic_DNA"/>
</dbReference>
<dbReference type="Proteomes" id="UP001165561">
    <property type="component" value="Unassembled WGS sequence"/>
</dbReference>
<keyword evidence="4 7" id="KW-0812">Transmembrane</keyword>
<dbReference type="Gene3D" id="1.10.3720.10">
    <property type="entry name" value="MetI-like"/>
    <property type="match status" value="1"/>
</dbReference>
<evidence type="ECO:0000313" key="11">
    <source>
        <dbReference type="Proteomes" id="UP001165561"/>
    </source>
</evidence>
<keyword evidence="5 7" id="KW-1133">Transmembrane helix</keyword>
<dbReference type="PANTHER" id="PTHR30151">
    <property type="entry name" value="ALKANE SULFONATE ABC TRANSPORTER-RELATED, MEMBRANE SUBUNIT"/>
    <property type="match status" value="1"/>
</dbReference>
<protein>
    <submittedName>
        <fullName evidence="10">ABC transporter permease</fullName>
    </submittedName>
</protein>
<feature type="transmembrane region" description="Helical" evidence="7">
    <location>
        <begin position="177"/>
        <end position="197"/>
    </location>
</feature>
<reference evidence="10" key="1">
    <citation type="submission" date="2023-02" db="EMBL/GenBank/DDBJ databases">
        <title>Georgenia sp.10Sc9-8, isolated from a soil sample collected from the Taklamakan desert.</title>
        <authorList>
            <person name="Liu S."/>
        </authorList>
    </citation>
    <scope>NUCLEOTIDE SEQUENCE</scope>
    <source>
        <strain evidence="10">10Sc9-8</strain>
    </source>
</reference>
<feature type="compositionally biased region" description="Basic and acidic residues" evidence="8">
    <location>
        <begin position="1"/>
        <end position="11"/>
    </location>
</feature>
<keyword evidence="2 7" id="KW-0813">Transport</keyword>
<dbReference type="SUPFAM" id="SSF161098">
    <property type="entry name" value="MetI-like"/>
    <property type="match status" value="1"/>
</dbReference>
<comment type="caution">
    <text evidence="10">The sequence shown here is derived from an EMBL/GenBank/DDBJ whole genome shotgun (WGS) entry which is preliminary data.</text>
</comment>
<keyword evidence="3" id="KW-1003">Cell membrane</keyword>
<evidence type="ECO:0000256" key="1">
    <source>
        <dbReference type="ARBA" id="ARBA00004651"/>
    </source>
</evidence>
<evidence type="ECO:0000256" key="5">
    <source>
        <dbReference type="ARBA" id="ARBA00022989"/>
    </source>
</evidence>
<evidence type="ECO:0000256" key="2">
    <source>
        <dbReference type="ARBA" id="ARBA00022448"/>
    </source>
</evidence>
<dbReference type="InterPro" id="IPR000515">
    <property type="entry name" value="MetI-like"/>
</dbReference>
<proteinExistence type="inferred from homology"/>
<keyword evidence="11" id="KW-1185">Reference proteome</keyword>
<name>A0ABT5TWX1_9MICO</name>
<evidence type="ECO:0000256" key="3">
    <source>
        <dbReference type="ARBA" id="ARBA00022475"/>
    </source>
</evidence>
<feature type="compositionally biased region" description="Polar residues" evidence="8">
    <location>
        <begin position="15"/>
        <end position="32"/>
    </location>
</feature>
<feature type="transmembrane region" description="Helical" evidence="7">
    <location>
        <begin position="70"/>
        <end position="93"/>
    </location>
</feature>
<organism evidence="10 11">
    <name type="scientific">Georgenia halotolerans</name>
    <dbReference type="NCBI Taxonomy" id="3028317"/>
    <lineage>
        <taxon>Bacteria</taxon>
        <taxon>Bacillati</taxon>
        <taxon>Actinomycetota</taxon>
        <taxon>Actinomycetes</taxon>
        <taxon>Micrococcales</taxon>
        <taxon>Bogoriellaceae</taxon>
        <taxon>Georgenia</taxon>
    </lineage>
</organism>
<dbReference type="Pfam" id="PF00528">
    <property type="entry name" value="BPD_transp_1"/>
    <property type="match status" value="1"/>
</dbReference>
<sequence>MIDPTTDDRRGPASGSGSAETAQVPSTGTEAAQASGDRAEAAQASTDHAETAEVAARHRRHARAGVLRRLSLQALTLGLVLLGWWAITAAGWVRPLYLPSPTAVWDAFVRANSCYPASGASDRVLCGEQGYFMWEHLLASFRRIGVGVGAAVLLGPIVGFLLGTVRWLNVVTEPYLNFLRALPPLGYIGLLIVWFGIGDLSKYWLLFLAAFPPIAIATINGIRGIRSDRIHAAQSMGAGRWQIATSVVLPSALPDLLNGVRIAAGFAWTTVVAAELNNGIPGIGGLAYVSGTQLQTALTIACIIVIGLSAVALDTALKYLTRALVPWQGKAT</sequence>
<evidence type="ECO:0000256" key="7">
    <source>
        <dbReference type="RuleBase" id="RU363032"/>
    </source>
</evidence>
<comment type="subcellular location">
    <subcellularLocation>
        <location evidence="1 7">Cell membrane</location>
        <topology evidence="1 7">Multi-pass membrane protein</topology>
    </subcellularLocation>
</comment>
<feature type="transmembrane region" description="Helical" evidence="7">
    <location>
        <begin position="297"/>
        <end position="317"/>
    </location>
</feature>
<feature type="transmembrane region" description="Helical" evidence="7">
    <location>
        <begin position="203"/>
        <end position="222"/>
    </location>
</feature>
<evidence type="ECO:0000256" key="4">
    <source>
        <dbReference type="ARBA" id="ARBA00022692"/>
    </source>
</evidence>
<evidence type="ECO:0000313" key="10">
    <source>
        <dbReference type="EMBL" id="MDD9206570.1"/>
    </source>
</evidence>
<feature type="domain" description="ABC transmembrane type-1" evidence="9">
    <location>
        <begin position="137"/>
        <end position="317"/>
    </location>
</feature>
<evidence type="ECO:0000256" key="8">
    <source>
        <dbReference type="SAM" id="MobiDB-lite"/>
    </source>
</evidence>
<dbReference type="PROSITE" id="PS50928">
    <property type="entry name" value="ABC_TM1"/>
    <property type="match status" value="1"/>
</dbReference>
<dbReference type="PANTHER" id="PTHR30151:SF25">
    <property type="entry name" value="TAURINE TRANSPORT SYSTEM PERMEASE PROTEIN TAUC"/>
    <property type="match status" value="1"/>
</dbReference>
<evidence type="ECO:0000256" key="6">
    <source>
        <dbReference type="ARBA" id="ARBA00023136"/>
    </source>
</evidence>
<feature type="region of interest" description="Disordered" evidence="8">
    <location>
        <begin position="1"/>
        <end position="55"/>
    </location>
</feature>
<dbReference type="CDD" id="cd06261">
    <property type="entry name" value="TM_PBP2"/>
    <property type="match status" value="1"/>
</dbReference>
<accession>A0ABT5TWX1</accession>